<dbReference type="InParanoid" id="A0A251RSM7"/>
<keyword evidence="3" id="KW-1185">Reference proteome</keyword>
<accession>A0A251RSM7</accession>
<dbReference type="AlphaFoldDB" id="A0A251RSM7"/>
<gene>
    <name evidence="2" type="ORF">HannXRQ_Chr17g0544471</name>
</gene>
<evidence type="ECO:0000313" key="3">
    <source>
        <dbReference type="Proteomes" id="UP000215914"/>
    </source>
</evidence>
<reference evidence="3" key="1">
    <citation type="journal article" date="2017" name="Nature">
        <title>The sunflower genome provides insights into oil metabolism, flowering and Asterid evolution.</title>
        <authorList>
            <person name="Badouin H."/>
            <person name="Gouzy J."/>
            <person name="Grassa C.J."/>
            <person name="Murat F."/>
            <person name="Staton S.E."/>
            <person name="Cottret L."/>
            <person name="Lelandais-Briere C."/>
            <person name="Owens G.L."/>
            <person name="Carrere S."/>
            <person name="Mayjonade B."/>
            <person name="Legrand L."/>
            <person name="Gill N."/>
            <person name="Kane N.C."/>
            <person name="Bowers J.E."/>
            <person name="Hubner S."/>
            <person name="Bellec A."/>
            <person name="Berard A."/>
            <person name="Berges H."/>
            <person name="Blanchet N."/>
            <person name="Boniface M.C."/>
            <person name="Brunel D."/>
            <person name="Catrice O."/>
            <person name="Chaidir N."/>
            <person name="Claudel C."/>
            <person name="Donnadieu C."/>
            <person name="Faraut T."/>
            <person name="Fievet G."/>
            <person name="Helmstetter N."/>
            <person name="King M."/>
            <person name="Knapp S.J."/>
            <person name="Lai Z."/>
            <person name="Le Paslier M.C."/>
            <person name="Lippi Y."/>
            <person name="Lorenzon L."/>
            <person name="Mandel J.R."/>
            <person name="Marage G."/>
            <person name="Marchand G."/>
            <person name="Marquand E."/>
            <person name="Bret-Mestries E."/>
            <person name="Morien E."/>
            <person name="Nambeesan S."/>
            <person name="Nguyen T."/>
            <person name="Pegot-Espagnet P."/>
            <person name="Pouilly N."/>
            <person name="Raftis F."/>
            <person name="Sallet E."/>
            <person name="Schiex T."/>
            <person name="Thomas J."/>
            <person name="Vandecasteele C."/>
            <person name="Vares D."/>
            <person name="Vear F."/>
            <person name="Vautrin S."/>
            <person name="Crespi M."/>
            <person name="Mangin B."/>
            <person name="Burke J.M."/>
            <person name="Salse J."/>
            <person name="Munos S."/>
            <person name="Vincourt P."/>
            <person name="Rieseberg L.H."/>
            <person name="Langlade N.B."/>
        </authorList>
    </citation>
    <scope>NUCLEOTIDE SEQUENCE [LARGE SCALE GENOMIC DNA]</scope>
    <source>
        <strain evidence="3">cv. SF193</strain>
    </source>
</reference>
<feature type="region of interest" description="Disordered" evidence="1">
    <location>
        <begin position="75"/>
        <end position="96"/>
    </location>
</feature>
<name>A0A251RSM7_HELAN</name>
<evidence type="ECO:0000313" key="2">
    <source>
        <dbReference type="EMBL" id="OTF85859.1"/>
    </source>
</evidence>
<sequence>MHEVVHARDGKKGECRHQFRVLGEFKRGVDVAHEDWLCVREGTPLLGECPLHPYVDYTIGLGRFPKKNVFTPPTYNPSSSKISTDSVSHHSLHLPI</sequence>
<proteinExistence type="predicted"/>
<evidence type="ECO:0000256" key="1">
    <source>
        <dbReference type="SAM" id="MobiDB-lite"/>
    </source>
</evidence>
<feature type="compositionally biased region" description="Polar residues" evidence="1">
    <location>
        <begin position="75"/>
        <end position="86"/>
    </location>
</feature>
<dbReference type="Proteomes" id="UP000215914">
    <property type="component" value="Chromosome 17"/>
</dbReference>
<organism evidence="2 3">
    <name type="scientific">Helianthus annuus</name>
    <name type="common">Common sunflower</name>
    <dbReference type="NCBI Taxonomy" id="4232"/>
    <lineage>
        <taxon>Eukaryota</taxon>
        <taxon>Viridiplantae</taxon>
        <taxon>Streptophyta</taxon>
        <taxon>Embryophyta</taxon>
        <taxon>Tracheophyta</taxon>
        <taxon>Spermatophyta</taxon>
        <taxon>Magnoliopsida</taxon>
        <taxon>eudicotyledons</taxon>
        <taxon>Gunneridae</taxon>
        <taxon>Pentapetalae</taxon>
        <taxon>asterids</taxon>
        <taxon>campanulids</taxon>
        <taxon>Asterales</taxon>
        <taxon>Asteraceae</taxon>
        <taxon>Asteroideae</taxon>
        <taxon>Heliantheae alliance</taxon>
        <taxon>Heliantheae</taxon>
        <taxon>Helianthus</taxon>
    </lineage>
</organism>
<dbReference type="EMBL" id="CM007906">
    <property type="protein sequence ID" value="OTF85859.1"/>
    <property type="molecule type" value="Genomic_DNA"/>
</dbReference>
<protein>
    <submittedName>
        <fullName evidence="2">Uncharacterized protein</fullName>
    </submittedName>
</protein>